<evidence type="ECO:0000256" key="4">
    <source>
        <dbReference type="ARBA" id="ARBA00022692"/>
    </source>
</evidence>
<feature type="transmembrane region" description="Helical" evidence="11">
    <location>
        <begin position="371"/>
        <end position="393"/>
    </location>
</feature>
<comment type="subcellular location">
    <subcellularLocation>
        <location evidence="1">Endomembrane system</location>
        <topology evidence="1">Multi-pass membrane protein</topology>
    </subcellularLocation>
</comment>
<dbReference type="InterPro" id="IPR005821">
    <property type="entry name" value="Ion_trans_dom"/>
</dbReference>
<dbReference type="Gene3D" id="1.10.287.630">
    <property type="entry name" value="Helix hairpin bin"/>
    <property type="match status" value="1"/>
</dbReference>
<dbReference type="Gene3D" id="2.60.120.10">
    <property type="entry name" value="Jelly Rolls"/>
    <property type="match status" value="1"/>
</dbReference>
<evidence type="ECO:0000256" key="9">
    <source>
        <dbReference type="ARBA" id="ARBA00023303"/>
    </source>
</evidence>
<evidence type="ECO:0000256" key="6">
    <source>
        <dbReference type="ARBA" id="ARBA00023065"/>
    </source>
</evidence>
<keyword evidence="7 11" id="KW-0472">Membrane</keyword>
<proteinExistence type="inferred from homology"/>
<comment type="similarity">
    <text evidence="2">Belongs to the cyclic nucleotide-gated cation channel (TC 1.A.1.5) family.</text>
</comment>
<dbReference type="AlphaFoldDB" id="A0AAF0X641"/>
<feature type="transmembrane region" description="Helical" evidence="11">
    <location>
        <begin position="212"/>
        <end position="231"/>
    </location>
</feature>
<dbReference type="InterPro" id="IPR018490">
    <property type="entry name" value="cNMP-bd_dom_sf"/>
</dbReference>
<evidence type="ECO:0000313" key="14">
    <source>
        <dbReference type="Proteomes" id="UP000077755"/>
    </source>
</evidence>
<dbReference type="Gene3D" id="1.10.287.70">
    <property type="match status" value="1"/>
</dbReference>
<dbReference type="SUPFAM" id="SSF81324">
    <property type="entry name" value="Voltage-gated potassium channels"/>
    <property type="match status" value="1"/>
</dbReference>
<dbReference type="SUPFAM" id="SSF51206">
    <property type="entry name" value="cAMP-binding domain-like"/>
    <property type="match status" value="1"/>
</dbReference>
<reference evidence="13" key="2">
    <citation type="submission" date="2022-03" db="EMBL/GenBank/DDBJ databases">
        <title>Draft title - Genomic analysis of global carrot germplasm unveils the trajectory of domestication and the origin of high carotenoid orange carrot.</title>
        <authorList>
            <person name="Iorizzo M."/>
            <person name="Ellison S."/>
            <person name="Senalik D."/>
            <person name="Macko-Podgorni A."/>
            <person name="Grzebelus D."/>
            <person name="Bostan H."/>
            <person name="Rolling W."/>
            <person name="Curaba J."/>
            <person name="Simon P."/>
        </authorList>
    </citation>
    <scope>NUCLEOTIDE SEQUENCE</scope>
    <source>
        <tissue evidence="13">Leaf</tissue>
    </source>
</reference>
<feature type="region of interest" description="Disordered" evidence="10">
    <location>
        <begin position="681"/>
        <end position="707"/>
    </location>
</feature>
<evidence type="ECO:0000256" key="10">
    <source>
        <dbReference type="SAM" id="MobiDB-lite"/>
    </source>
</evidence>
<feature type="domain" description="Cyclic nucleotide-binding" evidence="12">
    <location>
        <begin position="479"/>
        <end position="576"/>
    </location>
</feature>
<evidence type="ECO:0000313" key="13">
    <source>
        <dbReference type="EMBL" id="WOH02113.1"/>
    </source>
</evidence>
<dbReference type="CDD" id="cd23767">
    <property type="entry name" value="IQCD"/>
    <property type="match status" value="1"/>
</dbReference>
<evidence type="ECO:0000259" key="12">
    <source>
        <dbReference type="PROSITE" id="PS50042"/>
    </source>
</evidence>
<sequence length="707" mass="80577">MAYGNSRSVRFQDDPGFANLPIVNGDNVIKVKYKIDGSQFTQSSSKRGESETGRSLKTKVLLRVFSEDYERVKKKILDPRGPIIRRWNKIFLIACLVSLFVDPLFFYLPGVKDNLCIDIGTTLEVILTIVRSITDVFYMIQIFVRFRTAYVAPSSRVFGRGELVIESSKIAKKYLYKDFWIDLIAALPLPQVLIWIVIPSLSGSTMANTKNVLRFIIIFQYLPRLFVIFPLSAQIVKSTGVVTETAWAGAAYNLMLYMLASHVLGACWYLLAVERLEACWRSVCNIDESLCKHDYFDCSKVNDSVRIDWFKSSNITKICYLNVDSYAFGIYGDALTSDVTTSSFFNKYFYCLWWGLKNLSSLGQGLNTTTYVGEISFAIIIAVMGLVLFALLIGNMQTYLQSTTVRLEEWRIKRTDTEQWMHHRQLPQELRQSVRKYDQYKWVATRGVDEETLLQGLPLDLRRDIKRHLCYDLVRRVPLFDQMDEQMLDAICERLKPALCTEGTCLVREGDPVNEMLFIIRGNLDSYTTNGGRTGFFNSCPIGSGDFCGEELLTWALDPRPSVILPSSTRTVKAISEVEAFALMAEDLKFVASQFRRLHSKQLRHKFRFHSHQWRTWAACFVQAAWRRYKKRKITAELKAKENPAAAQTANLKLHSDKNVPSPGSGFALYAAQLTASTRMGVNVHPGSSPVNSLQKPEEPDFSVDEE</sequence>
<evidence type="ECO:0000256" key="1">
    <source>
        <dbReference type="ARBA" id="ARBA00004127"/>
    </source>
</evidence>
<dbReference type="FunFam" id="1.10.287.630:FF:000003">
    <property type="entry name" value="Cyclic nucleotide-gated ion channel 1"/>
    <property type="match status" value="1"/>
</dbReference>
<accession>A0AAF0X641</accession>
<keyword evidence="6" id="KW-0406">Ion transport</keyword>
<dbReference type="KEGG" id="dcr:108220265"/>
<evidence type="ECO:0000256" key="2">
    <source>
        <dbReference type="ARBA" id="ARBA00010486"/>
    </source>
</evidence>
<evidence type="ECO:0000256" key="11">
    <source>
        <dbReference type="SAM" id="Phobius"/>
    </source>
</evidence>
<evidence type="ECO:0000256" key="8">
    <source>
        <dbReference type="ARBA" id="ARBA00023286"/>
    </source>
</evidence>
<evidence type="ECO:0000256" key="3">
    <source>
        <dbReference type="ARBA" id="ARBA00022448"/>
    </source>
</evidence>
<keyword evidence="5 11" id="KW-1133">Transmembrane helix</keyword>
<gene>
    <name evidence="13" type="ORF">DCAR_0521501</name>
</gene>
<keyword evidence="14" id="KW-1185">Reference proteome</keyword>
<keyword evidence="9" id="KW-0407">Ion channel</keyword>
<protein>
    <recommendedName>
        <fullName evidence="12">Cyclic nucleotide-binding domain-containing protein</fullName>
    </recommendedName>
</protein>
<feature type="transmembrane region" description="Helical" evidence="11">
    <location>
        <begin position="179"/>
        <end position="200"/>
    </location>
</feature>
<dbReference type="GO" id="GO:0005216">
    <property type="term" value="F:monoatomic ion channel activity"/>
    <property type="evidence" value="ECO:0007669"/>
    <property type="project" value="InterPro"/>
</dbReference>
<dbReference type="GO" id="GO:0012505">
    <property type="term" value="C:endomembrane system"/>
    <property type="evidence" value="ECO:0007669"/>
    <property type="project" value="UniProtKB-SubCell"/>
</dbReference>
<reference evidence="13" key="1">
    <citation type="journal article" date="2016" name="Nat. Genet.">
        <title>A high-quality carrot genome assembly provides new insights into carotenoid accumulation and asterid genome evolution.</title>
        <authorList>
            <person name="Iorizzo M."/>
            <person name="Ellison S."/>
            <person name="Senalik D."/>
            <person name="Zeng P."/>
            <person name="Satapoomin P."/>
            <person name="Huang J."/>
            <person name="Bowman M."/>
            <person name="Iovene M."/>
            <person name="Sanseverino W."/>
            <person name="Cavagnaro P."/>
            <person name="Yildiz M."/>
            <person name="Macko-Podgorni A."/>
            <person name="Moranska E."/>
            <person name="Grzebelus E."/>
            <person name="Grzebelus D."/>
            <person name="Ashrafi H."/>
            <person name="Zheng Z."/>
            <person name="Cheng S."/>
            <person name="Spooner D."/>
            <person name="Van Deynze A."/>
            <person name="Simon P."/>
        </authorList>
    </citation>
    <scope>NUCLEOTIDE SEQUENCE</scope>
    <source>
        <tissue evidence="13">Leaf</tissue>
    </source>
</reference>
<keyword evidence="3" id="KW-0813">Transport</keyword>
<dbReference type="PANTHER" id="PTHR45651">
    <property type="entry name" value="CYCLIC NUCLEOTIDE-GATED ION CHANNEL 15-RELATED-RELATED"/>
    <property type="match status" value="1"/>
</dbReference>
<organism evidence="13 14">
    <name type="scientific">Daucus carota subsp. sativus</name>
    <name type="common">Carrot</name>
    <dbReference type="NCBI Taxonomy" id="79200"/>
    <lineage>
        <taxon>Eukaryota</taxon>
        <taxon>Viridiplantae</taxon>
        <taxon>Streptophyta</taxon>
        <taxon>Embryophyta</taxon>
        <taxon>Tracheophyta</taxon>
        <taxon>Spermatophyta</taxon>
        <taxon>Magnoliopsida</taxon>
        <taxon>eudicotyledons</taxon>
        <taxon>Gunneridae</taxon>
        <taxon>Pentapetalae</taxon>
        <taxon>asterids</taxon>
        <taxon>campanulids</taxon>
        <taxon>Apiales</taxon>
        <taxon>Apiaceae</taxon>
        <taxon>Apioideae</taxon>
        <taxon>Scandiceae</taxon>
        <taxon>Daucinae</taxon>
        <taxon>Daucus</taxon>
        <taxon>Daucus sect. Daucus</taxon>
    </lineage>
</organism>
<feature type="transmembrane region" description="Helical" evidence="11">
    <location>
        <begin position="251"/>
        <end position="271"/>
    </location>
</feature>
<dbReference type="SMART" id="SM00100">
    <property type="entry name" value="cNMP"/>
    <property type="match status" value="1"/>
</dbReference>
<dbReference type="GO" id="GO:0016020">
    <property type="term" value="C:membrane"/>
    <property type="evidence" value="ECO:0007669"/>
    <property type="project" value="InterPro"/>
</dbReference>
<dbReference type="InterPro" id="IPR014710">
    <property type="entry name" value="RmlC-like_jellyroll"/>
</dbReference>
<dbReference type="PANTHER" id="PTHR45651:SF12">
    <property type="entry name" value="CYCLIC NUCLEOTIDE-GATED ION CHANNEL 15-RELATED"/>
    <property type="match status" value="1"/>
</dbReference>
<keyword evidence="4 11" id="KW-0812">Transmembrane</keyword>
<dbReference type="Pfam" id="PF00520">
    <property type="entry name" value="Ion_trans"/>
    <property type="match status" value="1"/>
</dbReference>
<keyword evidence="8" id="KW-1071">Ligand-gated ion channel</keyword>
<dbReference type="InterPro" id="IPR000595">
    <property type="entry name" value="cNMP-bd_dom"/>
</dbReference>
<dbReference type="EMBL" id="CP093347">
    <property type="protein sequence ID" value="WOH02113.1"/>
    <property type="molecule type" value="Genomic_DNA"/>
</dbReference>
<evidence type="ECO:0000256" key="7">
    <source>
        <dbReference type="ARBA" id="ARBA00023136"/>
    </source>
</evidence>
<dbReference type="FunFam" id="2.60.120.10:FF:000024">
    <property type="entry name" value="Cyclic nucleotide-gated ion channel 1"/>
    <property type="match status" value="1"/>
</dbReference>
<name>A0AAF0X641_DAUCS</name>
<evidence type="ECO:0000256" key="5">
    <source>
        <dbReference type="ARBA" id="ARBA00022989"/>
    </source>
</evidence>
<dbReference type="CDD" id="cd00038">
    <property type="entry name" value="CAP_ED"/>
    <property type="match status" value="1"/>
</dbReference>
<dbReference type="PROSITE" id="PS50042">
    <property type="entry name" value="CNMP_BINDING_3"/>
    <property type="match status" value="1"/>
</dbReference>
<dbReference type="Proteomes" id="UP000077755">
    <property type="component" value="Chromosome 5"/>
</dbReference>
<feature type="transmembrane region" description="Helical" evidence="11">
    <location>
        <begin position="90"/>
        <end position="108"/>
    </location>
</feature>